<dbReference type="HOGENOM" id="CLU_045718_1_0_1"/>
<dbReference type="PANTHER" id="PTHR23058:SF0">
    <property type="entry name" value="PEROXISOMAL MEMBRANE PROTEIN PEX14"/>
    <property type="match status" value="1"/>
</dbReference>
<dbReference type="GO" id="GO:0016560">
    <property type="term" value="P:protein import into peroxisome matrix, docking"/>
    <property type="evidence" value="ECO:0007669"/>
    <property type="project" value="UniProtKB-UniRule"/>
</dbReference>
<keyword evidence="4" id="KW-0811">Translocation</keyword>
<evidence type="ECO:0000256" key="12">
    <source>
        <dbReference type="SAM" id="MobiDB-lite"/>
    </source>
</evidence>
<feature type="region of interest" description="Disordered" evidence="12">
    <location>
        <begin position="259"/>
        <end position="304"/>
    </location>
</feature>
<name>F8NXR3_SERL9</name>
<evidence type="ECO:0000256" key="9">
    <source>
        <dbReference type="ARBA" id="ARBA00046271"/>
    </source>
</evidence>
<keyword evidence="2 10" id="KW-0813">Transport</keyword>
<dbReference type="RefSeq" id="XP_007318754.1">
    <property type="nucleotide sequence ID" value="XM_007318692.1"/>
</dbReference>
<feature type="domain" description="Peroxisome membrane anchor protein Pex14p N-terminal" evidence="13">
    <location>
        <begin position="5"/>
        <end position="49"/>
    </location>
</feature>
<comment type="function">
    <text evidence="10">Component of the PEX13-PEX14 docking complex, a translocon channel that specifically mediates the import of peroxisomal cargo proteins bound to PEX5 receptor. The PEX13-PEX14 docking complex forms a large import pore which can be opened to a diameter of about 9 nm. Mechanistically, PEX5 receptor along with cargo proteins associates with the PEX14 subunit of the PEX13-PEX14 docking complex in the cytosol, leading to the insertion of the receptor into the organelle membrane with the concomitant translocation of the cargo into the peroxisome matrix.</text>
</comment>
<evidence type="ECO:0000256" key="1">
    <source>
        <dbReference type="ARBA" id="ARBA00005443"/>
    </source>
</evidence>
<dbReference type="EMBL" id="GL945434">
    <property type="protein sequence ID" value="EGO24735.1"/>
    <property type="molecule type" value="Genomic_DNA"/>
</dbReference>
<feature type="coiled-coil region" evidence="11">
    <location>
        <begin position="153"/>
        <end position="227"/>
    </location>
</feature>
<feature type="compositionally biased region" description="Polar residues" evidence="12">
    <location>
        <begin position="260"/>
        <end position="282"/>
    </location>
</feature>
<dbReference type="PANTHER" id="PTHR23058">
    <property type="entry name" value="PEROXISOMAL MEMBRANE PROTEIN PEX14"/>
    <property type="match status" value="1"/>
</dbReference>
<keyword evidence="11" id="KW-0175">Coiled coil</keyword>
<comment type="subcellular location">
    <subcellularLocation>
        <location evidence="9 10">Peroxisome membrane</location>
    </subcellularLocation>
</comment>
<evidence type="ECO:0000256" key="6">
    <source>
        <dbReference type="ARBA" id="ARBA00023140"/>
    </source>
</evidence>
<dbReference type="GO" id="GO:0005102">
    <property type="term" value="F:signaling receptor binding"/>
    <property type="evidence" value="ECO:0007669"/>
    <property type="project" value="TreeGrafter"/>
</dbReference>
<evidence type="ECO:0000256" key="3">
    <source>
        <dbReference type="ARBA" id="ARBA00022927"/>
    </source>
</evidence>
<evidence type="ECO:0000259" key="13">
    <source>
        <dbReference type="Pfam" id="PF04695"/>
    </source>
</evidence>
<dbReference type="KEGG" id="sla:SERLADRAFT_468480"/>
<keyword evidence="6 10" id="KW-0576">Peroxisome</keyword>
<protein>
    <recommendedName>
        <fullName evidence="7 10">Peroxisomal membrane protein PEX14</fullName>
    </recommendedName>
    <alternativeName>
        <fullName evidence="8 10">Peroxin-14</fullName>
    </alternativeName>
</protein>
<dbReference type="InterPro" id="IPR036388">
    <property type="entry name" value="WH-like_DNA-bd_sf"/>
</dbReference>
<keyword evidence="5 10" id="KW-0472">Membrane</keyword>
<dbReference type="Proteomes" id="UP000008064">
    <property type="component" value="Unassembled WGS sequence"/>
</dbReference>
<dbReference type="InterPro" id="IPR006785">
    <property type="entry name" value="Pex14_N"/>
</dbReference>
<dbReference type="Gene3D" id="1.10.10.10">
    <property type="entry name" value="Winged helix-like DNA-binding domain superfamily/Winged helix DNA-binding domain"/>
    <property type="match status" value="1"/>
</dbReference>
<comment type="similarity">
    <text evidence="1 10">Belongs to the peroxin-14 family.</text>
</comment>
<sequence length="304" mass="33381">MASPERQELIRSAVSFLSDIKTQQAPLAQRIQFLQAKGLTGPEIDDALKLAGNNQTPPPQYVQYPPDYARSPYMGPPTAHRWDWRDYFIASVVAGSTALGAYTLLKKYLLPHLWSPTTNAYIEDRDALDVHFDAAEALLKEIQAETVAVRTAVEEQKERVDKVTQEVDAVVQELREGETKTRDEMREIKDEVQNVREMLPKMIEKNKEVQKQSLSELQQEVKSMKALLLSRGSGPMSSSNSAPLSSIPARPSLPVWQLAAASSASGTDLASTPGSLPDTSPFSVPPVLPNGKGKEVELPSSVSS</sequence>
<dbReference type="GO" id="GO:1990429">
    <property type="term" value="C:peroxisomal importomer complex"/>
    <property type="evidence" value="ECO:0007669"/>
    <property type="project" value="TreeGrafter"/>
</dbReference>
<evidence type="ECO:0000256" key="11">
    <source>
        <dbReference type="SAM" id="Coils"/>
    </source>
</evidence>
<evidence type="ECO:0000256" key="2">
    <source>
        <dbReference type="ARBA" id="ARBA00022448"/>
    </source>
</evidence>
<dbReference type="OrthoDB" id="5549158at2759"/>
<evidence type="ECO:0000256" key="8">
    <source>
        <dbReference type="ARBA" id="ARBA00029691"/>
    </source>
</evidence>
<proteinExistence type="inferred from homology"/>
<dbReference type="AlphaFoldDB" id="F8NXR3"/>
<evidence type="ECO:0000313" key="14">
    <source>
        <dbReference type="EMBL" id="EGO24735.1"/>
    </source>
</evidence>
<dbReference type="GO" id="GO:0005778">
    <property type="term" value="C:peroxisomal membrane"/>
    <property type="evidence" value="ECO:0007669"/>
    <property type="project" value="UniProtKB-SubCell"/>
</dbReference>
<keyword evidence="3 10" id="KW-0653">Protein transport</keyword>
<accession>F8NXR3</accession>
<evidence type="ECO:0000256" key="10">
    <source>
        <dbReference type="RuleBase" id="RU367032"/>
    </source>
</evidence>
<evidence type="ECO:0000256" key="7">
    <source>
        <dbReference type="ARBA" id="ARBA00029502"/>
    </source>
</evidence>
<dbReference type="Pfam" id="PF04695">
    <property type="entry name" value="Pex14_N"/>
    <property type="match status" value="1"/>
</dbReference>
<dbReference type="GeneID" id="18819417"/>
<evidence type="ECO:0000256" key="4">
    <source>
        <dbReference type="ARBA" id="ARBA00023010"/>
    </source>
</evidence>
<gene>
    <name evidence="14" type="ORF">SERLADRAFT_468480</name>
</gene>
<organism>
    <name type="scientific">Serpula lacrymans var. lacrymans (strain S7.9)</name>
    <name type="common">Dry rot fungus</name>
    <dbReference type="NCBI Taxonomy" id="578457"/>
    <lineage>
        <taxon>Eukaryota</taxon>
        <taxon>Fungi</taxon>
        <taxon>Dikarya</taxon>
        <taxon>Basidiomycota</taxon>
        <taxon>Agaricomycotina</taxon>
        <taxon>Agaricomycetes</taxon>
        <taxon>Agaricomycetidae</taxon>
        <taxon>Boletales</taxon>
        <taxon>Coniophorineae</taxon>
        <taxon>Serpulaceae</taxon>
        <taxon>Serpula</taxon>
    </lineage>
</organism>
<dbReference type="InterPro" id="IPR025655">
    <property type="entry name" value="PEX14"/>
</dbReference>
<evidence type="ECO:0000256" key="5">
    <source>
        <dbReference type="ARBA" id="ARBA00023136"/>
    </source>
</evidence>
<reference evidence="14" key="1">
    <citation type="submission" date="2011-04" db="EMBL/GenBank/DDBJ databases">
        <title>Evolution of plant cell wall degrading machinery underlies the functional diversity of forest fungi.</title>
        <authorList>
            <consortium name="US DOE Joint Genome Institute (JGI-PGF)"/>
            <person name="Eastwood D.C."/>
            <person name="Floudas D."/>
            <person name="Binder M."/>
            <person name="Majcherczyk A."/>
            <person name="Schneider P."/>
            <person name="Aerts A."/>
            <person name="Asiegbu F.O."/>
            <person name="Baker S.E."/>
            <person name="Barry K."/>
            <person name="Bendiksby M."/>
            <person name="Blumentritt M."/>
            <person name="Coutinho P.M."/>
            <person name="Cullen D."/>
            <person name="Cullen D."/>
            <person name="Gathman A."/>
            <person name="Goodell B."/>
            <person name="Henrissat B."/>
            <person name="Ihrmark K."/>
            <person name="Kauserud H."/>
            <person name="Kohler A."/>
            <person name="LaButti K."/>
            <person name="Lapidus A."/>
            <person name="Lavin J.L."/>
            <person name="Lee Y.-H."/>
            <person name="Lindquist E."/>
            <person name="Lilly W."/>
            <person name="Lucas S."/>
            <person name="Morin E."/>
            <person name="Murat C."/>
            <person name="Oguiza J.A."/>
            <person name="Park J."/>
            <person name="Pisabarro A.G."/>
            <person name="Riley R."/>
            <person name="Rosling A."/>
            <person name="Salamov A."/>
            <person name="Schmidt O."/>
            <person name="Schmutz J."/>
            <person name="Skrede I."/>
            <person name="Stenlid J."/>
            <person name="Wiebenga A."/>
            <person name="Xie X."/>
            <person name="Kues U."/>
            <person name="Hibbett D.S."/>
            <person name="Hoffmeister D."/>
            <person name="Hogberg N."/>
            <person name="Martin F."/>
            <person name="Grigoriev I.V."/>
            <person name="Watkinson S.C."/>
        </authorList>
    </citation>
    <scope>NUCLEOTIDE SEQUENCE</scope>
    <source>
        <strain evidence="14">S7.9</strain>
    </source>
</reference>